<dbReference type="NCBIfam" id="TIGR00745">
    <property type="entry name" value="apbA_panE"/>
    <property type="match status" value="1"/>
</dbReference>
<dbReference type="GO" id="GO:0008677">
    <property type="term" value="F:2-dehydropantoate 2-reductase activity"/>
    <property type="evidence" value="ECO:0007669"/>
    <property type="project" value="UniProtKB-EC"/>
</dbReference>
<evidence type="ECO:0000256" key="8">
    <source>
        <dbReference type="ARBA" id="ARBA00023002"/>
    </source>
</evidence>
<feature type="domain" description="Ketoreductase" evidence="11">
    <location>
        <begin position="351"/>
        <end position="525"/>
    </location>
</feature>
<organism evidence="12 13">
    <name type="scientific">Laribacter hongkongensis</name>
    <dbReference type="NCBI Taxonomy" id="168471"/>
    <lineage>
        <taxon>Bacteria</taxon>
        <taxon>Pseudomonadati</taxon>
        <taxon>Pseudomonadota</taxon>
        <taxon>Betaproteobacteria</taxon>
        <taxon>Neisseriales</taxon>
        <taxon>Aquaspirillaceae</taxon>
        <taxon>Laribacter</taxon>
    </lineage>
</organism>
<dbReference type="RefSeq" id="WP_197736021.1">
    <property type="nucleotide sequence ID" value="NZ_CP022115.1"/>
</dbReference>
<dbReference type="GO" id="GO:0015940">
    <property type="term" value="P:pantothenate biosynthetic process"/>
    <property type="evidence" value="ECO:0007669"/>
    <property type="project" value="UniProtKB-UniPathway"/>
</dbReference>
<dbReference type="EC" id="1.1.1.169" evidence="4"/>
<dbReference type="SUPFAM" id="SSF51735">
    <property type="entry name" value="NAD(P)-binding Rossmann-fold domains"/>
    <property type="match status" value="2"/>
</dbReference>
<sequence length="589" mass="61511">MKNAPILIWGAGAIGGTLAVYLARAGHAVRLVDTDPQHVAAIRAHGLRLTGPILEDTVPVDICTPDTLTGSYPLVLLATKAVHTRAACRQLLPFLSRDGAVVSVQNGLNEQVIADIAGAGRTIGCFVNFGADIVAPGVIHFGGWGATVVGELDGSDTPRIRSLHGLMCEFNPNAVLTPNIWGYLWGKLVYGSMLFATALTNEGIYPLLENPVYRPVLAALAREVCTVASAAGLRLEGFDGFDPAAFMPDAPAEAGMASLDQLAAHNRKSAKFHAGIWRDLAIHHRKTEVDEIIAPISATGRQHGVPTPLTDALIEAMHVAEGGVPQGLGLLDRVRAALAPAPVPGFCFDGQTVLVTGAAQGIGREIVRQFAVAGARVIAADIGSLDDTVAACDGRCETLALDVSDPVSVHDQLAGLGRIDVLVNCAGGVCGQAGRPLEEIKPDEWRAIFAVNADGAFWCSQAVAPAMKARGAGRIIMISSGAGLGVSLTGIQAYAAAKAAQIGLTRQLAHELGPWGITVNSIAPGFVRSNPSTERQWQAYGTDGQQRLLDNIALRRLGTPQDIAHAVLFFASPFAGWISGQTLAVDGGK</sequence>
<dbReference type="PANTHER" id="PTHR42760">
    <property type="entry name" value="SHORT-CHAIN DEHYDROGENASES/REDUCTASES FAMILY MEMBER"/>
    <property type="match status" value="1"/>
</dbReference>
<evidence type="ECO:0000256" key="5">
    <source>
        <dbReference type="ARBA" id="ARBA00019465"/>
    </source>
</evidence>
<dbReference type="PANTHER" id="PTHR42760:SF115">
    <property type="entry name" value="3-OXOACYL-[ACYL-CARRIER-PROTEIN] REDUCTASE FABG"/>
    <property type="match status" value="1"/>
</dbReference>
<keyword evidence="6" id="KW-0566">Pantothenate biosynthesis</keyword>
<proteinExistence type="inferred from homology"/>
<comment type="catalytic activity">
    <reaction evidence="10">
        <text>(R)-pantoate + NADP(+) = 2-dehydropantoate + NADPH + H(+)</text>
        <dbReference type="Rhea" id="RHEA:16233"/>
        <dbReference type="ChEBI" id="CHEBI:11561"/>
        <dbReference type="ChEBI" id="CHEBI:15378"/>
        <dbReference type="ChEBI" id="CHEBI:15980"/>
        <dbReference type="ChEBI" id="CHEBI:57783"/>
        <dbReference type="ChEBI" id="CHEBI:58349"/>
        <dbReference type="EC" id="1.1.1.169"/>
    </reaction>
</comment>
<evidence type="ECO:0000256" key="7">
    <source>
        <dbReference type="ARBA" id="ARBA00022857"/>
    </source>
</evidence>
<dbReference type="InterPro" id="IPR013752">
    <property type="entry name" value="KPA_reductase"/>
</dbReference>
<accession>A0A248LGP5</accession>
<keyword evidence="8" id="KW-0560">Oxidoreductase</keyword>
<dbReference type="AlphaFoldDB" id="A0A248LGP5"/>
<evidence type="ECO:0000256" key="10">
    <source>
        <dbReference type="ARBA" id="ARBA00048793"/>
    </source>
</evidence>
<evidence type="ECO:0000313" key="12">
    <source>
        <dbReference type="EMBL" id="ASJ23655.1"/>
    </source>
</evidence>
<dbReference type="InterPro" id="IPR057326">
    <property type="entry name" value="KR_dom"/>
</dbReference>
<keyword evidence="7" id="KW-0521">NADP</keyword>
<gene>
    <name evidence="12" type="ORF">LHGZ1_0824</name>
</gene>
<evidence type="ECO:0000313" key="13">
    <source>
        <dbReference type="Proteomes" id="UP000197424"/>
    </source>
</evidence>
<dbReference type="PRINTS" id="PR00081">
    <property type="entry name" value="GDHRDH"/>
</dbReference>
<dbReference type="Pfam" id="PF02558">
    <property type="entry name" value="ApbA"/>
    <property type="match status" value="1"/>
</dbReference>
<dbReference type="InterPro" id="IPR036291">
    <property type="entry name" value="NAD(P)-bd_dom_sf"/>
</dbReference>
<comment type="similarity">
    <text evidence="3">Belongs to the ketopantoate reductase family.</text>
</comment>
<dbReference type="InterPro" id="IPR002347">
    <property type="entry name" value="SDR_fam"/>
</dbReference>
<dbReference type="InterPro" id="IPR013328">
    <property type="entry name" value="6PGD_dom2"/>
</dbReference>
<evidence type="ECO:0000256" key="3">
    <source>
        <dbReference type="ARBA" id="ARBA00007870"/>
    </source>
</evidence>
<dbReference type="InterPro" id="IPR013332">
    <property type="entry name" value="KPR_N"/>
</dbReference>
<evidence type="ECO:0000256" key="9">
    <source>
        <dbReference type="ARBA" id="ARBA00032024"/>
    </source>
</evidence>
<dbReference type="InterPro" id="IPR003710">
    <property type="entry name" value="ApbA"/>
</dbReference>
<dbReference type="PRINTS" id="PR00080">
    <property type="entry name" value="SDRFAMILY"/>
</dbReference>
<dbReference type="CDD" id="cd05233">
    <property type="entry name" value="SDR_c"/>
    <property type="match status" value="1"/>
</dbReference>
<comment type="pathway">
    <text evidence="1">Cofactor biosynthesis; (R)-pantothenate biosynthesis; (R)-pantoate from 3-methyl-2-oxobutanoate: step 2/2.</text>
</comment>
<evidence type="ECO:0000256" key="4">
    <source>
        <dbReference type="ARBA" id="ARBA00013014"/>
    </source>
</evidence>
<dbReference type="Proteomes" id="UP000197424">
    <property type="component" value="Chromosome"/>
</dbReference>
<dbReference type="Pfam" id="PF13561">
    <property type="entry name" value="adh_short_C2"/>
    <property type="match status" value="1"/>
</dbReference>
<reference evidence="13" key="1">
    <citation type="submission" date="2017-06" db="EMBL/GenBank/DDBJ databases">
        <title>Whole genome sequence of Laribacter hongkongensis LHGZ1.</title>
        <authorList>
            <person name="Chen D."/>
            <person name="Wu H."/>
            <person name="Chen J."/>
        </authorList>
    </citation>
    <scope>NUCLEOTIDE SEQUENCE [LARGE SCALE GENOMIC DNA]</scope>
    <source>
        <strain evidence="13">LHGZ1</strain>
    </source>
</reference>
<dbReference type="Gene3D" id="3.40.50.720">
    <property type="entry name" value="NAD(P)-binding Rossmann-like Domain"/>
    <property type="match status" value="2"/>
</dbReference>
<dbReference type="SMART" id="SM00822">
    <property type="entry name" value="PKS_KR"/>
    <property type="match status" value="1"/>
</dbReference>
<name>A0A248LGP5_9NEIS</name>
<dbReference type="UniPathway" id="UPA00028">
    <property type="reaction ID" value="UER00004"/>
</dbReference>
<dbReference type="InterPro" id="IPR008927">
    <property type="entry name" value="6-PGluconate_DH-like_C_sf"/>
</dbReference>
<evidence type="ECO:0000256" key="1">
    <source>
        <dbReference type="ARBA" id="ARBA00004994"/>
    </source>
</evidence>
<dbReference type="EMBL" id="CP022115">
    <property type="protein sequence ID" value="ASJ23655.1"/>
    <property type="molecule type" value="Genomic_DNA"/>
</dbReference>
<dbReference type="Pfam" id="PF08546">
    <property type="entry name" value="ApbA_C"/>
    <property type="match status" value="1"/>
</dbReference>
<dbReference type="FunFam" id="3.40.50.720:FF:000084">
    <property type="entry name" value="Short-chain dehydrogenase reductase"/>
    <property type="match status" value="1"/>
</dbReference>
<dbReference type="SUPFAM" id="SSF48179">
    <property type="entry name" value="6-phosphogluconate dehydrogenase C-terminal domain-like"/>
    <property type="match status" value="1"/>
</dbReference>
<dbReference type="Gene3D" id="1.10.1040.10">
    <property type="entry name" value="N-(1-d-carboxylethyl)-l-norvaline Dehydrogenase, domain 2"/>
    <property type="match status" value="1"/>
</dbReference>
<comment type="similarity">
    <text evidence="2">Belongs to the short-chain dehydrogenases/reductases (SDR) family.</text>
</comment>
<evidence type="ECO:0000256" key="2">
    <source>
        <dbReference type="ARBA" id="ARBA00006484"/>
    </source>
</evidence>
<evidence type="ECO:0000259" key="11">
    <source>
        <dbReference type="SMART" id="SM00822"/>
    </source>
</evidence>
<evidence type="ECO:0000256" key="6">
    <source>
        <dbReference type="ARBA" id="ARBA00022655"/>
    </source>
</evidence>
<protein>
    <recommendedName>
        <fullName evidence="5">2-dehydropantoate 2-reductase</fullName>
        <ecNumber evidence="4">1.1.1.169</ecNumber>
    </recommendedName>
    <alternativeName>
        <fullName evidence="9">Ketopantoate reductase</fullName>
    </alternativeName>
</protein>